<organism evidence="5 6">
    <name type="scientific">Pyxidicoccus fallax</name>
    <dbReference type="NCBI Taxonomy" id="394095"/>
    <lineage>
        <taxon>Bacteria</taxon>
        <taxon>Pseudomonadati</taxon>
        <taxon>Myxococcota</taxon>
        <taxon>Myxococcia</taxon>
        <taxon>Myxococcales</taxon>
        <taxon>Cystobacterineae</taxon>
        <taxon>Myxococcaceae</taxon>
        <taxon>Pyxidicoccus</taxon>
    </lineage>
</organism>
<dbReference type="SMART" id="SM00825">
    <property type="entry name" value="PKS_KS"/>
    <property type="match status" value="1"/>
</dbReference>
<dbReference type="InterPro" id="IPR020841">
    <property type="entry name" value="PKS_Beta-ketoAc_synthase_dom"/>
</dbReference>
<reference evidence="5 6" key="1">
    <citation type="submission" date="2020-04" db="EMBL/GenBank/DDBJ databases">
        <title>Draft genome of Pyxidicoccus fallax type strain.</title>
        <authorList>
            <person name="Whitworth D.E."/>
        </authorList>
    </citation>
    <scope>NUCLEOTIDE SEQUENCE [LARGE SCALE GENOMIC DNA]</scope>
    <source>
        <strain evidence="5 6">DSM 14698</strain>
    </source>
</reference>
<evidence type="ECO:0000259" key="4">
    <source>
        <dbReference type="PROSITE" id="PS52004"/>
    </source>
</evidence>
<dbReference type="InterPro" id="IPR014030">
    <property type="entry name" value="Ketoacyl_synth_N"/>
</dbReference>
<dbReference type="AlphaFoldDB" id="A0A848L5F3"/>
<dbReference type="Pfam" id="PF00109">
    <property type="entry name" value="ketoacyl-synt"/>
    <property type="match status" value="1"/>
</dbReference>
<evidence type="ECO:0000313" key="6">
    <source>
        <dbReference type="Proteomes" id="UP000518300"/>
    </source>
</evidence>
<dbReference type="Pfam" id="PF02801">
    <property type="entry name" value="Ketoacyl-synt_C"/>
    <property type="match status" value="1"/>
</dbReference>
<accession>A0A848L5F3</accession>
<sequence length="373" mass="38207">MVAPVAVTGAAWSTALGHGLGDVWRRLLAGEHGFVEVASPHRLRNALAAAIPPAGDDPAPRLRRLAVETLGRALAEARLEAGGTGTRFVLGTSLGAWLDDARERELPLHAWADEVARAVGASTAPVCLSTACSSGSDAILMGAELIRSGAAQVCVCGGVDVLTQSKRLAHSALSTMSPTRPRAFDTRHDGMLLGEGAGFLVLESMAHARGRSAPLLAVFRGAGSANDAASMTAPDPAATGARLAMERSLSDAGLAPEDIGLVNAHGSATPANDRAEAEAFRAVFGPGSRPLVFATKGAFGHALGATGAMEAIALILGLREGVVPPIAGLEQPEPDFPCALPLGRPVRHEARIGLSLTLGFGGFDTSLVFEVPR</sequence>
<comment type="similarity">
    <text evidence="1 3">Belongs to the thiolase-like superfamily. Beta-ketoacyl-ACP synthases family.</text>
</comment>
<dbReference type="Gene3D" id="3.40.47.10">
    <property type="match status" value="1"/>
</dbReference>
<dbReference type="PANTHER" id="PTHR11712:SF336">
    <property type="entry name" value="3-OXOACYL-[ACYL-CARRIER-PROTEIN] SYNTHASE, MITOCHONDRIAL"/>
    <property type="match status" value="1"/>
</dbReference>
<dbReference type="EMBL" id="JABBJJ010000010">
    <property type="protein sequence ID" value="NMO13929.1"/>
    <property type="molecule type" value="Genomic_DNA"/>
</dbReference>
<feature type="domain" description="Ketosynthase family 3 (KS3)" evidence="4">
    <location>
        <begin position="2"/>
        <end position="371"/>
    </location>
</feature>
<dbReference type="CDD" id="cd00834">
    <property type="entry name" value="KAS_I_II"/>
    <property type="match status" value="1"/>
</dbReference>
<keyword evidence="2 3" id="KW-0808">Transferase</keyword>
<evidence type="ECO:0000256" key="3">
    <source>
        <dbReference type="RuleBase" id="RU003694"/>
    </source>
</evidence>
<comment type="caution">
    <text evidence="5">The sequence shown here is derived from an EMBL/GenBank/DDBJ whole genome shotgun (WGS) entry which is preliminary data.</text>
</comment>
<dbReference type="SUPFAM" id="SSF53901">
    <property type="entry name" value="Thiolase-like"/>
    <property type="match status" value="2"/>
</dbReference>
<evidence type="ECO:0000313" key="5">
    <source>
        <dbReference type="EMBL" id="NMO13929.1"/>
    </source>
</evidence>
<dbReference type="RefSeq" id="WP_169343212.1">
    <property type="nucleotide sequence ID" value="NZ_JABBJJ010000010.1"/>
</dbReference>
<evidence type="ECO:0000256" key="2">
    <source>
        <dbReference type="ARBA" id="ARBA00022679"/>
    </source>
</evidence>
<dbReference type="InterPro" id="IPR000794">
    <property type="entry name" value="Beta-ketoacyl_synthase"/>
</dbReference>
<dbReference type="PANTHER" id="PTHR11712">
    <property type="entry name" value="POLYKETIDE SYNTHASE-RELATED"/>
    <property type="match status" value="1"/>
</dbReference>
<proteinExistence type="inferred from homology"/>
<gene>
    <name evidence="5" type="ORF">HG543_03530</name>
</gene>
<dbReference type="InterPro" id="IPR014031">
    <property type="entry name" value="Ketoacyl_synth_C"/>
</dbReference>
<evidence type="ECO:0000256" key="1">
    <source>
        <dbReference type="ARBA" id="ARBA00008467"/>
    </source>
</evidence>
<name>A0A848L5F3_9BACT</name>
<dbReference type="Proteomes" id="UP000518300">
    <property type="component" value="Unassembled WGS sequence"/>
</dbReference>
<dbReference type="GO" id="GO:0004315">
    <property type="term" value="F:3-oxoacyl-[acyl-carrier-protein] synthase activity"/>
    <property type="evidence" value="ECO:0007669"/>
    <property type="project" value="TreeGrafter"/>
</dbReference>
<dbReference type="InterPro" id="IPR016039">
    <property type="entry name" value="Thiolase-like"/>
</dbReference>
<keyword evidence="6" id="KW-1185">Reference proteome</keyword>
<dbReference type="GO" id="GO:0006633">
    <property type="term" value="P:fatty acid biosynthetic process"/>
    <property type="evidence" value="ECO:0007669"/>
    <property type="project" value="TreeGrafter"/>
</dbReference>
<protein>
    <submittedName>
        <fullName evidence="5">Beta-ketoacyl-[acyl-carrier-protein] synthase family protein</fullName>
    </submittedName>
</protein>
<dbReference type="PROSITE" id="PS52004">
    <property type="entry name" value="KS3_2"/>
    <property type="match status" value="1"/>
</dbReference>